<evidence type="ECO:0000313" key="1">
    <source>
        <dbReference type="EMBL" id="CCP24956.1"/>
    </source>
</evidence>
<dbReference type="OrthoDB" id="9788989at2"/>
<dbReference type="InterPro" id="IPR025529">
    <property type="entry name" value="DUF4416"/>
</dbReference>
<dbReference type="KEGG" id="tae:TepiRe1_0275"/>
<keyword evidence="2" id="KW-1185">Reference proteome</keyword>
<gene>
    <name evidence="1" type="ordered locus">TEPIRE1_0275</name>
</gene>
<protein>
    <submittedName>
        <fullName evidence="1">GTP-binding protein</fullName>
    </submittedName>
</protein>
<dbReference type="Proteomes" id="UP000010802">
    <property type="component" value="Chromosome"/>
</dbReference>
<reference evidence="2" key="1">
    <citation type="journal article" date="2013" name="Genome Announc.">
        <title>First genome sequence of a syntrophic acetate-oxidizing bacterium, Tepidanaerobacter acetatoxydans strain Re1.</title>
        <authorList>
            <person name="Manzoor S."/>
            <person name="Bongcam-Rudloff E."/>
            <person name="Schnurer A."/>
            <person name="Muller B."/>
        </authorList>
    </citation>
    <scope>NUCLEOTIDE SEQUENCE [LARGE SCALE GENOMIC DNA]</scope>
    <source>
        <strain evidence="2">Re1</strain>
    </source>
</reference>
<dbReference type="HOGENOM" id="CLU_114103_0_0_9"/>
<dbReference type="Pfam" id="PF14385">
    <property type="entry name" value="DUF4416"/>
    <property type="match status" value="1"/>
</dbReference>
<accession>L0RVU4</accession>
<organism evidence="1 2">
    <name type="scientific">Tepidanaerobacter acetatoxydans (strain DSM 21804 / JCM 16047 / Re1)</name>
    <dbReference type="NCBI Taxonomy" id="1209989"/>
    <lineage>
        <taxon>Bacteria</taxon>
        <taxon>Bacillati</taxon>
        <taxon>Bacillota</taxon>
        <taxon>Clostridia</taxon>
        <taxon>Thermosediminibacterales</taxon>
        <taxon>Tepidanaerobacteraceae</taxon>
        <taxon>Tepidanaerobacter</taxon>
    </lineage>
</organism>
<dbReference type="EMBL" id="HF563609">
    <property type="protein sequence ID" value="CCP24956.1"/>
    <property type="molecule type" value="Genomic_DNA"/>
</dbReference>
<dbReference type="RefSeq" id="WP_015294838.1">
    <property type="nucleotide sequence ID" value="NC_015519.1"/>
</dbReference>
<proteinExistence type="predicted"/>
<sequence length="141" mass="16453">MDPCIYASAVLPFNHTDYYTDEMGDGLKRQIFAFAKLIDPGELSDLKQWSNLLEQDWSIDGKRRVNIDIGYISLAKLVLASTKDHSHRLYLGGGIYGEVTLRFVDGNFKPWQWTYPDYASIEYRRIFEDIRKLHSKKLRIC</sequence>
<dbReference type="PATRIC" id="fig|1209989.3.peg.292"/>
<dbReference type="eggNOG" id="ENOG5032RQK">
    <property type="taxonomic scope" value="Bacteria"/>
</dbReference>
<dbReference type="AlphaFoldDB" id="L0RVU4"/>
<evidence type="ECO:0000313" key="2">
    <source>
        <dbReference type="Proteomes" id="UP000010802"/>
    </source>
</evidence>
<name>L0RVU4_TEPAE</name>